<evidence type="ECO:0000313" key="10">
    <source>
        <dbReference type="Proteomes" id="UP000008143"/>
    </source>
</evidence>
<dbReference type="OrthoDB" id="2526284at2759"/>
<dbReference type="AGR" id="Xenbase:XB-GENE-29087123"/>
<dbReference type="RefSeq" id="XP_031747396.1">
    <property type="nucleotide sequence ID" value="XM_031891536.1"/>
</dbReference>
<dbReference type="GeneID" id="101733647"/>
<dbReference type="Proteomes" id="UP000008143">
    <property type="component" value="Chromosome 8"/>
</dbReference>
<sequence length="451" mass="51649">MRKICFTGCLLVMITLTSVYYHRMVASKWNIEYKEIKRAEKNITPLGDNKTFIIHAYYDDRVGKNIRTIAIVHHSNTAGFYCLFYCNTSLDGNAVPAYVNLHSDRFGFPYVTADIVCAEPNACASSHVSFFKNDYPKDDNLPAFQIKNRDSQPITSDFTVCMSTMFGNYSNALQFIQSIEMYKIMGVQRVTIYKNSASALMEKALQYYAAEGIVDIVEWPIDAYLSVSTKWHYTMEPKDIGYYGQIAALNDCVYRNMYRSKFVALIDTDEVILPVKYKDWTAMMAALEADNPNAGVFLFENHIFPKTVLDSDFEAKDWESVPGINILQHLYWEPSRRFIFNNRKMIVKPRTVIQTSVHSVLMANARSVHVSPDKAFLYHCREPEQPWLKKSQLIRDTTLLNYCTDLVENVDQVIQMVTSRKKKSSGFSARPGIGTAGKYVRKARQLGKCTL</sequence>
<evidence type="ECO:0000313" key="9">
    <source>
        <dbReference type="Ensembl" id="ENSXETP00000112718"/>
    </source>
</evidence>
<comment type="subcellular location">
    <subcellularLocation>
        <location evidence="1">Membrane</location>
        <topology evidence="1">Single-pass membrane protein</topology>
    </subcellularLocation>
</comment>
<name>A0A803JXG0_XENTR</name>
<keyword evidence="7" id="KW-0472">Membrane</keyword>
<dbReference type="Pfam" id="PF01697">
    <property type="entry name" value="Glyco_transf_92"/>
    <property type="match status" value="1"/>
</dbReference>
<keyword evidence="5" id="KW-0812">Transmembrane</keyword>
<keyword evidence="10" id="KW-1185">Reference proteome</keyword>
<proteinExistence type="inferred from homology"/>
<dbReference type="GeneTree" id="ENSGT00530000064359"/>
<evidence type="ECO:0000313" key="11">
    <source>
        <dbReference type="RefSeq" id="XP_031747396.1"/>
    </source>
</evidence>
<dbReference type="GO" id="GO:0005737">
    <property type="term" value="C:cytoplasm"/>
    <property type="evidence" value="ECO:0000318"/>
    <property type="project" value="GO_Central"/>
</dbReference>
<dbReference type="KEGG" id="xtr:101733647"/>
<evidence type="ECO:0000313" key="12">
    <source>
        <dbReference type="Xenbase" id="XB-GENE-29087123"/>
    </source>
</evidence>
<evidence type="ECO:0000256" key="6">
    <source>
        <dbReference type="ARBA" id="ARBA00022989"/>
    </source>
</evidence>
<gene>
    <name evidence="9 11 12" type="primary">LOC101733647</name>
</gene>
<evidence type="ECO:0000256" key="2">
    <source>
        <dbReference type="ARBA" id="ARBA00007647"/>
    </source>
</evidence>
<dbReference type="Xenbase" id="XB-GENE-29087123">
    <property type="gene designation" value="LOC101733647"/>
</dbReference>
<dbReference type="OMA" id="HSVLMAN"/>
<reference evidence="11" key="3">
    <citation type="submission" date="2025-04" db="UniProtKB">
        <authorList>
            <consortium name="RefSeq"/>
        </authorList>
    </citation>
    <scope>IDENTIFICATION</scope>
    <source>
        <strain evidence="11">Nigerian</strain>
        <tissue evidence="11">Liver and blood</tissue>
    </source>
</reference>
<evidence type="ECO:0000256" key="1">
    <source>
        <dbReference type="ARBA" id="ARBA00004167"/>
    </source>
</evidence>
<accession>A0A803JXG0</accession>
<evidence type="ECO:0000256" key="5">
    <source>
        <dbReference type="ARBA" id="ARBA00022692"/>
    </source>
</evidence>
<dbReference type="AlphaFoldDB" id="A0A803JXG0"/>
<reference evidence="9" key="1">
    <citation type="journal article" date="2010" name="Science">
        <title>The genome of the Western clawed frog Xenopus tropicalis.</title>
        <authorList>
            <person name="Hellsten U."/>
            <person name="Harland R.M."/>
            <person name="Gilchrist M.J."/>
            <person name="Hendrix D."/>
            <person name="Jurka J."/>
            <person name="Kapitonov V."/>
            <person name="Ovcharenko I."/>
            <person name="Putnam N.H."/>
            <person name="Shu S."/>
            <person name="Taher L."/>
            <person name="Blitz I.L."/>
            <person name="Blumberg B."/>
            <person name="Dichmann D.S."/>
            <person name="Dubchak I."/>
            <person name="Amaya E."/>
            <person name="Detter J.C."/>
            <person name="Fletcher R."/>
            <person name="Gerhard D.S."/>
            <person name="Goodstein D."/>
            <person name="Graves T."/>
            <person name="Grigoriev I.V."/>
            <person name="Grimwood J."/>
            <person name="Kawashima T."/>
            <person name="Lindquist E."/>
            <person name="Lucas S.M."/>
            <person name="Mead P.E."/>
            <person name="Mitros T."/>
            <person name="Ogino H."/>
            <person name="Ohta Y."/>
            <person name="Poliakov A.V."/>
            <person name="Pollet N."/>
            <person name="Robert J."/>
            <person name="Salamov A."/>
            <person name="Sater A.K."/>
            <person name="Schmutz J."/>
            <person name="Terry A."/>
            <person name="Vize P.D."/>
            <person name="Warren W.C."/>
            <person name="Wells D."/>
            <person name="Wills A."/>
            <person name="Wilson R.K."/>
            <person name="Zimmerman L.B."/>
            <person name="Zorn A.M."/>
            <person name="Grainger R."/>
            <person name="Grammer T."/>
            <person name="Khokha M.K."/>
            <person name="Richardson P.M."/>
            <person name="Rokhsar D.S."/>
        </authorList>
    </citation>
    <scope>NUCLEOTIDE SEQUENCE [LARGE SCALE GENOMIC DNA]</scope>
    <source>
        <strain evidence="9">Nigerian</strain>
    </source>
</reference>
<organism evidence="9">
    <name type="scientific">Xenopus tropicalis</name>
    <name type="common">Western clawed frog</name>
    <name type="synonym">Silurana tropicalis</name>
    <dbReference type="NCBI Taxonomy" id="8364"/>
    <lineage>
        <taxon>Eukaryota</taxon>
        <taxon>Metazoa</taxon>
        <taxon>Chordata</taxon>
        <taxon>Craniata</taxon>
        <taxon>Vertebrata</taxon>
        <taxon>Euteleostomi</taxon>
        <taxon>Amphibia</taxon>
        <taxon>Batrachia</taxon>
        <taxon>Anura</taxon>
        <taxon>Pipoidea</taxon>
        <taxon>Pipidae</taxon>
        <taxon>Xenopodinae</taxon>
        <taxon>Xenopus</taxon>
        <taxon>Silurana</taxon>
    </lineage>
</organism>
<dbReference type="InterPro" id="IPR008166">
    <property type="entry name" value="Glyco_transf_92"/>
</dbReference>
<evidence type="ECO:0000256" key="4">
    <source>
        <dbReference type="ARBA" id="ARBA00022679"/>
    </source>
</evidence>
<keyword evidence="4 8" id="KW-0808">Transferase</keyword>
<dbReference type="PANTHER" id="PTHR21461:SF90">
    <property type="entry name" value="GLYCOSYLTRANSFERASE FAMILY 92 PROTEIN"/>
    <property type="match status" value="1"/>
</dbReference>
<comment type="similarity">
    <text evidence="2 8">Belongs to the glycosyltransferase 92 family.</text>
</comment>
<dbReference type="GO" id="GO:0016020">
    <property type="term" value="C:membrane"/>
    <property type="evidence" value="ECO:0007669"/>
    <property type="project" value="UniProtKB-SubCell"/>
</dbReference>
<evidence type="ECO:0000256" key="7">
    <source>
        <dbReference type="ARBA" id="ARBA00023136"/>
    </source>
</evidence>
<keyword evidence="3 8" id="KW-0328">Glycosyltransferase</keyword>
<dbReference type="PANTHER" id="PTHR21461">
    <property type="entry name" value="GLYCOSYLTRANSFERASE FAMILY 92 PROTEIN"/>
    <property type="match status" value="1"/>
</dbReference>
<dbReference type="EC" id="2.4.1.-" evidence="8"/>
<evidence type="ECO:0000256" key="3">
    <source>
        <dbReference type="ARBA" id="ARBA00022676"/>
    </source>
</evidence>
<dbReference type="GO" id="GO:0016757">
    <property type="term" value="F:glycosyltransferase activity"/>
    <property type="evidence" value="ECO:0000318"/>
    <property type="project" value="GO_Central"/>
</dbReference>
<keyword evidence="6" id="KW-1133">Transmembrane helix</keyword>
<dbReference type="Ensembl" id="ENSXETT00000106880">
    <property type="protein sequence ID" value="ENSXETP00000112718"/>
    <property type="gene ID" value="ENSXETG00000049387"/>
</dbReference>
<evidence type="ECO:0000256" key="8">
    <source>
        <dbReference type="RuleBase" id="RU366017"/>
    </source>
</evidence>
<reference evidence="9" key="2">
    <citation type="submission" date="2021-03" db="UniProtKB">
        <authorList>
            <consortium name="Ensembl"/>
        </authorList>
    </citation>
    <scope>IDENTIFICATION</scope>
</reference>
<protein>
    <recommendedName>
        <fullName evidence="8">Glycosyltransferase family 92 protein</fullName>
        <ecNumber evidence="8">2.4.1.-</ecNumber>
    </recommendedName>
</protein>